<dbReference type="InterPro" id="IPR029058">
    <property type="entry name" value="AB_hydrolase_fold"/>
</dbReference>
<proteinExistence type="inferred from homology"/>
<comment type="similarity">
    <text evidence="2">Belongs to the AB hydrolase superfamily. Lipase family.</text>
</comment>
<dbReference type="InterPro" id="IPR013818">
    <property type="entry name" value="Lipase"/>
</dbReference>
<keyword evidence="6" id="KW-1185">Reference proteome</keyword>
<sequence>MSNPLSPDPNQNLLPSTSFSALNWSPSQETNPVVVLPSDLLIGHINQNLNIPAVTPNPSDSLLLVQIEGSIATIDPNIITLPNDNSFDGLTGEAMDIVKEQLTQFAKVPNFVEKMNLAFGESWDNQAANVLTQDWLNGDFSLIPPVKVVSSAEIGGANGAFAAATDTIYLSRELLTGANSADVADVLLEEIGHSIDSRLNVTDTPGDEGAVFAAVVQGKELSKDEIHGLRGEDDSGTATINGNIFSVEYATTDQINEYYSKNWAIRAYNANINSRTWEPVLWSGNDVLGFGSNTRSDGRKGIAKDWGYTSPANGVNQDNFYLQFWTQGDFQQGGTYNFNVKADDDYALFAFPVGANNKNQVEPIGEYWKGDAFGGKTIQFTPKNSGKYWVVAYYLEKLNDAYFDLSWEAQSPTALDNTITVENQTFPVELSLYDKDGKKGIANRSNIDPNKDTVVVIHGRNFDGKEDGNIINLAETAAASNYYPNSQVLYLDWKQAANDGSQPPYNAAKRIRPVADWATKKLKELGIDPGKTILLGHSLGSYVASEIGRIGGKVKDLVALDPALPGGTGKGSYDIDGNNPGDKIDDRPIDFSSAATKSIALVVSDADTVGGVAGDNEKATSANDSYIVNFMGYEEHGSNPKDKAFNKGADYHNGVVNVFSNIMSRDFAFPSLLDFNRFDNSGKVQPSYYVFERAHEGVISADLGNGNASITGLDYVSNGSNQRTWT</sequence>
<dbReference type="EMBL" id="LR882967">
    <property type="protein sequence ID" value="CAD5961250.1"/>
    <property type="molecule type" value="Genomic_DNA"/>
</dbReference>
<evidence type="ECO:0000256" key="3">
    <source>
        <dbReference type="ARBA" id="ARBA00022525"/>
    </source>
</evidence>
<dbReference type="PANTHER" id="PTHR11610:SF173">
    <property type="entry name" value="LIPASE DOMAIN-CONTAINING PROTEIN-RELATED"/>
    <property type="match status" value="1"/>
</dbReference>
<dbReference type="KEGG" id="ppsu:NO713_03213"/>
<dbReference type="GO" id="GO:0005615">
    <property type="term" value="C:extracellular space"/>
    <property type="evidence" value="ECO:0007669"/>
    <property type="project" value="TreeGrafter"/>
</dbReference>
<dbReference type="Pfam" id="PF00151">
    <property type="entry name" value="Lipase"/>
    <property type="match status" value="1"/>
</dbReference>
<dbReference type="Proteomes" id="UP001153719">
    <property type="component" value="Chromosome"/>
</dbReference>
<gene>
    <name evidence="5" type="primary">Pnliprp2</name>
    <name evidence="5" type="ORF">NO713_03213</name>
</gene>
<dbReference type="PANTHER" id="PTHR11610">
    <property type="entry name" value="LIPASE"/>
    <property type="match status" value="1"/>
</dbReference>
<organism evidence="5 6">
    <name type="scientific">Planktothrix pseudagardhii</name>
    <dbReference type="NCBI Taxonomy" id="132604"/>
    <lineage>
        <taxon>Bacteria</taxon>
        <taxon>Bacillati</taxon>
        <taxon>Cyanobacteriota</taxon>
        <taxon>Cyanophyceae</taxon>
        <taxon>Oscillatoriophycideae</taxon>
        <taxon>Oscillatoriales</taxon>
        <taxon>Microcoleaceae</taxon>
        <taxon>Planktothrix</taxon>
    </lineage>
</organism>
<reference evidence="5" key="1">
    <citation type="submission" date="2020-09" db="EMBL/GenBank/DDBJ databases">
        <authorList>
            <person name="Blom J."/>
        </authorList>
    </citation>
    <scope>NUCLEOTIDE SEQUENCE</scope>
    <source>
        <strain evidence="5">No.713</strain>
    </source>
</reference>
<dbReference type="EC" id="3.1.1.26" evidence="5"/>
<accession>A0A9W4G8J8</accession>
<name>A0A9W4G8J8_9CYAN</name>
<dbReference type="RefSeq" id="WP_254174159.1">
    <property type="nucleotide sequence ID" value="NZ_LR882967.1"/>
</dbReference>
<dbReference type="InterPro" id="IPR000734">
    <property type="entry name" value="TAG_lipase"/>
</dbReference>
<evidence type="ECO:0000313" key="5">
    <source>
        <dbReference type="EMBL" id="CAD5961250.1"/>
    </source>
</evidence>
<comment type="subcellular location">
    <subcellularLocation>
        <location evidence="1">Secreted</location>
    </subcellularLocation>
</comment>
<evidence type="ECO:0000256" key="1">
    <source>
        <dbReference type="ARBA" id="ARBA00004613"/>
    </source>
</evidence>
<feature type="domain" description="Lipase" evidence="4">
    <location>
        <begin position="442"/>
        <end position="569"/>
    </location>
</feature>
<dbReference type="Gene3D" id="3.40.50.1820">
    <property type="entry name" value="alpha/beta hydrolase"/>
    <property type="match status" value="1"/>
</dbReference>
<dbReference type="GO" id="GO:0047714">
    <property type="term" value="F:galactolipase activity"/>
    <property type="evidence" value="ECO:0007669"/>
    <property type="project" value="UniProtKB-EC"/>
</dbReference>
<protein>
    <submittedName>
        <fullName evidence="5">Pancreatic lipase-related protein 2</fullName>
        <ecNumber evidence="5">3.1.1.26</ecNumber>
    </submittedName>
</protein>
<dbReference type="SUPFAM" id="SSF53474">
    <property type="entry name" value="alpha/beta-Hydrolases"/>
    <property type="match status" value="1"/>
</dbReference>
<dbReference type="GO" id="GO:0016042">
    <property type="term" value="P:lipid catabolic process"/>
    <property type="evidence" value="ECO:0007669"/>
    <property type="project" value="TreeGrafter"/>
</dbReference>
<evidence type="ECO:0000256" key="2">
    <source>
        <dbReference type="ARBA" id="ARBA00010701"/>
    </source>
</evidence>
<keyword evidence="3" id="KW-0964">Secreted</keyword>
<evidence type="ECO:0000259" key="4">
    <source>
        <dbReference type="Pfam" id="PF00151"/>
    </source>
</evidence>
<keyword evidence="5" id="KW-0378">Hydrolase</keyword>
<evidence type="ECO:0000313" key="6">
    <source>
        <dbReference type="Proteomes" id="UP001153719"/>
    </source>
</evidence>
<dbReference type="AlphaFoldDB" id="A0A9W4G8J8"/>